<keyword evidence="3" id="KW-1185">Reference proteome</keyword>
<comment type="caution">
    <text evidence="2">The sequence shown here is derived from an EMBL/GenBank/DDBJ whole genome shotgun (WGS) entry which is preliminary data.</text>
</comment>
<dbReference type="Gene3D" id="3.30.70.100">
    <property type="match status" value="1"/>
</dbReference>
<dbReference type="Proteomes" id="UP000053750">
    <property type="component" value="Unassembled WGS sequence"/>
</dbReference>
<evidence type="ECO:0000313" key="2">
    <source>
        <dbReference type="EMBL" id="EXX91778.1"/>
    </source>
</evidence>
<feature type="domain" description="HMA" evidence="1">
    <location>
        <begin position="2"/>
        <end position="68"/>
    </location>
</feature>
<dbReference type="AlphaFoldDB" id="A0A9W5S2T0"/>
<sequence>MANGTIIIPGMGDQTDADKISRALHDTWGIRSAEVALDRKEAVVAYDELAASMRDFQQAVLDLGFEIKTGDGESIESFHDWHLEDK</sequence>
<proteinExistence type="predicted"/>
<dbReference type="SUPFAM" id="SSF55008">
    <property type="entry name" value="HMA, heavy metal-associated domain"/>
    <property type="match status" value="1"/>
</dbReference>
<dbReference type="RefSeq" id="WP_036586019.1">
    <property type="nucleotide sequence ID" value="NZ_KK082115.1"/>
</dbReference>
<evidence type="ECO:0000259" key="1">
    <source>
        <dbReference type="PROSITE" id="PS50846"/>
    </source>
</evidence>
<dbReference type="InterPro" id="IPR006121">
    <property type="entry name" value="HMA_dom"/>
</dbReference>
<evidence type="ECO:0000313" key="3">
    <source>
        <dbReference type="Proteomes" id="UP000053750"/>
    </source>
</evidence>
<dbReference type="CDD" id="cd00371">
    <property type="entry name" value="HMA"/>
    <property type="match status" value="1"/>
</dbReference>
<name>A0A9W5S2T0_9BACL</name>
<dbReference type="GO" id="GO:0003677">
    <property type="term" value="F:DNA binding"/>
    <property type="evidence" value="ECO:0007669"/>
    <property type="project" value="UniProtKB-KW"/>
</dbReference>
<organism evidence="2 3">
    <name type="scientific">Paenibacillus darwinianus</name>
    <dbReference type="NCBI Taxonomy" id="1380763"/>
    <lineage>
        <taxon>Bacteria</taxon>
        <taxon>Bacillati</taxon>
        <taxon>Bacillota</taxon>
        <taxon>Bacilli</taxon>
        <taxon>Bacillales</taxon>
        <taxon>Paenibacillaceae</taxon>
        <taxon>Paenibacillus</taxon>
    </lineage>
</organism>
<dbReference type="Pfam" id="PF00403">
    <property type="entry name" value="HMA"/>
    <property type="match status" value="1"/>
</dbReference>
<dbReference type="GO" id="GO:0046872">
    <property type="term" value="F:metal ion binding"/>
    <property type="evidence" value="ECO:0007669"/>
    <property type="project" value="InterPro"/>
</dbReference>
<keyword evidence="2" id="KW-0238">DNA-binding</keyword>
<protein>
    <submittedName>
        <fullName evidence="2">DNA-binding protein</fullName>
    </submittedName>
</protein>
<dbReference type="InterPro" id="IPR036163">
    <property type="entry name" value="HMA_dom_sf"/>
</dbReference>
<accession>A0A9W5S2T0</accession>
<dbReference type="EMBL" id="JFHU01000023">
    <property type="protein sequence ID" value="EXX91778.1"/>
    <property type="molecule type" value="Genomic_DNA"/>
</dbReference>
<gene>
    <name evidence="2" type="ORF">BG53_08510</name>
</gene>
<dbReference type="PROSITE" id="PS50846">
    <property type="entry name" value="HMA_2"/>
    <property type="match status" value="1"/>
</dbReference>
<reference evidence="2 3" key="1">
    <citation type="submission" date="2014-02" db="EMBL/GenBank/DDBJ databases">
        <title>Genome sequence of Paenibacillus darwinianus reveals adaptive mechanisms for survival in Antarctic soils.</title>
        <authorList>
            <person name="Dsouza M."/>
            <person name="Taylor M.W."/>
            <person name="Turner S.J."/>
            <person name="Aislabie J."/>
        </authorList>
    </citation>
    <scope>NUCLEOTIDE SEQUENCE [LARGE SCALE GENOMIC DNA]</scope>
    <source>
        <strain evidence="2 3">CE1</strain>
    </source>
</reference>